<feature type="transmembrane region" description="Helical" evidence="16">
    <location>
        <begin position="272"/>
        <end position="294"/>
    </location>
</feature>
<reference evidence="18" key="1">
    <citation type="submission" date="2014-11" db="EMBL/GenBank/DDBJ databases">
        <authorList>
            <person name="Wibberg D."/>
        </authorList>
    </citation>
    <scope>NUCLEOTIDE SEQUENCE [LARGE SCALE GENOMIC DNA]</scope>
    <source>
        <strain evidence="18">L3</strain>
    </source>
</reference>
<comment type="similarity">
    <text evidence="11">Belongs to the SEDS family. FtsW subfamily.</text>
</comment>
<evidence type="ECO:0000256" key="16">
    <source>
        <dbReference type="SAM" id="Phobius"/>
    </source>
</evidence>
<name>A0A0C7NHB1_DEFTU</name>
<evidence type="ECO:0000313" key="17">
    <source>
        <dbReference type="EMBL" id="CEP77356.1"/>
    </source>
</evidence>
<dbReference type="KEGG" id="dtn:DTL3_0019"/>
<feature type="transmembrane region" description="Helical" evidence="16">
    <location>
        <begin position="52"/>
        <end position="74"/>
    </location>
</feature>
<keyword evidence="3" id="KW-0808">Transferase</keyword>
<gene>
    <name evidence="17" type="primary">ftsW</name>
    <name evidence="17" type="ORF">DTL3_0019</name>
</gene>
<dbReference type="GO" id="GO:0051301">
    <property type="term" value="P:cell division"/>
    <property type="evidence" value="ECO:0007669"/>
    <property type="project" value="InterPro"/>
</dbReference>
<evidence type="ECO:0000256" key="2">
    <source>
        <dbReference type="ARBA" id="ARBA00022676"/>
    </source>
</evidence>
<proteinExistence type="inferred from homology"/>
<dbReference type="EC" id="2.4.99.28" evidence="14"/>
<evidence type="ECO:0000256" key="14">
    <source>
        <dbReference type="ARBA" id="ARBA00044770"/>
    </source>
</evidence>
<dbReference type="GO" id="GO:0015648">
    <property type="term" value="F:lipid-linked peptidoglycan transporter activity"/>
    <property type="evidence" value="ECO:0007669"/>
    <property type="project" value="TreeGrafter"/>
</dbReference>
<dbReference type="GO" id="GO:0009252">
    <property type="term" value="P:peptidoglycan biosynthetic process"/>
    <property type="evidence" value="ECO:0007669"/>
    <property type="project" value="UniProtKB-KW"/>
</dbReference>
<feature type="transmembrane region" description="Helical" evidence="16">
    <location>
        <begin position="167"/>
        <end position="183"/>
    </location>
</feature>
<dbReference type="GO" id="GO:0032153">
    <property type="term" value="C:cell division site"/>
    <property type="evidence" value="ECO:0007669"/>
    <property type="project" value="TreeGrafter"/>
</dbReference>
<sequence length="375" mass="42230">MRASKENIKTNFLFFFIVLGITLFVGIMFVYSSLFAMQNIKEINPEQKFKTYIIGLIIGFIGAIFAFLFGNLFIKNSLIMLAFYIFLNMFLGIVLFAPPIAGVTRWMNFGPFQFQPSELAKLILPAFLAFYYSKLKNKKNILTNVLIPLILCLLSIFLIFLEPDLSTTLLILVISLITMFLGIEDKSVLIFFIVFMLVLGITIFIFQDKFLQSYQISRLTKEDPFQSQRARDAITGGGLAGKGPFAGEEKYYVPESYSDFIIAVIGEEWGKIGIAIVVTLFLFLCHELVYMAYLTKDSATFIFCGATASWIFIQVMINTLVGLGIPWMPVTGVTLPLMSYGNSSMIVTLTAIGWALGLIYNNSDIRKTGEENEEQ</sequence>
<evidence type="ECO:0000256" key="15">
    <source>
        <dbReference type="ARBA" id="ARBA00049902"/>
    </source>
</evidence>
<feature type="transmembrane region" description="Helical" evidence="16">
    <location>
        <begin position="113"/>
        <end position="132"/>
    </location>
</feature>
<evidence type="ECO:0000256" key="5">
    <source>
        <dbReference type="ARBA" id="ARBA00022960"/>
    </source>
</evidence>
<evidence type="ECO:0000256" key="4">
    <source>
        <dbReference type="ARBA" id="ARBA00022692"/>
    </source>
</evidence>
<keyword evidence="6" id="KW-0573">Peptidoglycan synthesis</keyword>
<dbReference type="GO" id="GO:0008360">
    <property type="term" value="P:regulation of cell shape"/>
    <property type="evidence" value="ECO:0007669"/>
    <property type="project" value="UniProtKB-KW"/>
</dbReference>
<keyword evidence="4 16" id="KW-0812">Transmembrane</keyword>
<keyword evidence="2" id="KW-0328">Glycosyltransferase</keyword>
<evidence type="ECO:0000256" key="3">
    <source>
        <dbReference type="ARBA" id="ARBA00022679"/>
    </source>
</evidence>
<feature type="transmembrane region" description="Helical" evidence="16">
    <location>
        <begin position="141"/>
        <end position="161"/>
    </location>
</feature>
<protein>
    <recommendedName>
        <fullName evidence="12">Probable peptidoglycan glycosyltransferase FtsW</fullName>
        <ecNumber evidence="14">2.4.99.28</ecNumber>
    </recommendedName>
    <alternativeName>
        <fullName evidence="13">Cell division protein FtsW</fullName>
    </alternativeName>
    <alternativeName>
        <fullName evidence="10">Cell wall polymerase</fullName>
    </alternativeName>
    <alternativeName>
        <fullName evidence="9">Peptidoglycan polymerase</fullName>
    </alternativeName>
</protein>
<feature type="transmembrane region" description="Helical" evidence="16">
    <location>
        <begin position="188"/>
        <end position="206"/>
    </location>
</feature>
<evidence type="ECO:0000256" key="11">
    <source>
        <dbReference type="ARBA" id="ARBA00038053"/>
    </source>
</evidence>
<evidence type="ECO:0000256" key="9">
    <source>
        <dbReference type="ARBA" id="ARBA00032370"/>
    </source>
</evidence>
<dbReference type="Proteomes" id="UP000032809">
    <property type="component" value="Chromosome I"/>
</dbReference>
<comment type="subcellular location">
    <subcellularLocation>
        <location evidence="1">Membrane</location>
        <topology evidence="1">Multi-pass membrane protein</topology>
    </subcellularLocation>
</comment>
<dbReference type="STRING" id="1006576.DTL3_0019"/>
<feature type="transmembrane region" description="Helical" evidence="16">
    <location>
        <begin position="12"/>
        <end position="32"/>
    </location>
</feature>
<dbReference type="PANTHER" id="PTHR30474:SF2">
    <property type="entry name" value="PEPTIDOGLYCAN GLYCOSYLTRANSFERASE FTSW-RELATED"/>
    <property type="match status" value="1"/>
</dbReference>
<dbReference type="RefSeq" id="WP_045086995.1">
    <property type="nucleotide sequence ID" value="NZ_LN824141.1"/>
</dbReference>
<keyword evidence="18" id="KW-1185">Reference proteome</keyword>
<feature type="transmembrane region" description="Helical" evidence="16">
    <location>
        <begin position="81"/>
        <end position="101"/>
    </location>
</feature>
<evidence type="ECO:0000256" key="12">
    <source>
        <dbReference type="ARBA" id="ARBA00041185"/>
    </source>
</evidence>
<evidence type="ECO:0000256" key="1">
    <source>
        <dbReference type="ARBA" id="ARBA00004141"/>
    </source>
</evidence>
<dbReference type="HOGENOM" id="CLU_029243_2_1_0"/>
<evidence type="ECO:0000256" key="7">
    <source>
        <dbReference type="ARBA" id="ARBA00022989"/>
    </source>
</evidence>
<dbReference type="Pfam" id="PF01098">
    <property type="entry name" value="FTSW_RODA_SPOVE"/>
    <property type="match status" value="1"/>
</dbReference>
<keyword evidence="5" id="KW-0133">Cell shape</keyword>
<dbReference type="GO" id="GO:0008955">
    <property type="term" value="F:peptidoglycan glycosyltransferase activity"/>
    <property type="evidence" value="ECO:0007669"/>
    <property type="project" value="UniProtKB-EC"/>
</dbReference>
<dbReference type="PANTHER" id="PTHR30474">
    <property type="entry name" value="CELL CYCLE PROTEIN"/>
    <property type="match status" value="1"/>
</dbReference>
<evidence type="ECO:0000313" key="18">
    <source>
        <dbReference type="Proteomes" id="UP000032809"/>
    </source>
</evidence>
<feature type="transmembrane region" description="Helical" evidence="16">
    <location>
        <begin position="301"/>
        <end position="328"/>
    </location>
</feature>
<keyword evidence="7 16" id="KW-1133">Transmembrane helix</keyword>
<dbReference type="AlphaFoldDB" id="A0A0C7NHB1"/>
<organism evidence="17 18">
    <name type="scientific">Defluviitoga tunisiensis</name>
    <dbReference type="NCBI Taxonomy" id="1006576"/>
    <lineage>
        <taxon>Bacteria</taxon>
        <taxon>Thermotogati</taxon>
        <taxon>Thermotogota</taxon>
        <taxon>Thermotogae</taxon>
        <taxon>Petrotogales</taxon>
        <taxon>Petrotogaceae</taxon>
        <taxon>Defluviitoga</taxon>
    </lineage>
</organism>
<evidence type="ECO:0000256" key="13">
    <source>
        <dbReference type="ARBA" id="ARBA00041418"/>
    </source>
</evidence>
<evidence type="ECO:0000256" key="10">
    <source>
        <dbReference type="ARBA" id="ARBA00033270"/>
    </source>
</evidence>
<accession>A0A0C7NHB1</accession>
<keyword evidence="8 16" id="KW-0472">Membrane</keyword>
<dbReference type="OrthoDB" id="9812661at2"/>
<evidence type="ECO:0000256" key="8">
    <source>
        <dbReference type="ARBA" id="ARBA00023136"/>
    </source>
</evidence>
<comment type="catalytic activity">
    <reaction evidence="15">
        <text>[GlcNAc-(1-&gt;4)-Mur2Ac(oyl-L-Ala-gamma-D-Glu-L-Lys-D-Ala-D-Ala)](n)-di-trans,octa-cis-undecaprenyl diphosphate + beta-D-GlcNAc-(1-&gt;4)-Mur2Ac(oyl-L-Ala-gamma-D-Glu-L-Lys-D-Ala-D-Ala)-di-trans,octa-cis-undecaprenyl diphosphate = [GlcNAc-(1-&gt;4)-Mur2Ac(oyl-L-Ala-gamma-D-Glu-L-Lys-D-Ala-D-Ala)](n+1)-di-trans,octa-cis-undecaprenyl diphosphate + di-trans,octa-cis-undecaprenyl diphosphate + H(+)</text>
        <dbReference type="Rhea" id="RHEA:23708"/>
        <dbReference type="Rhea" id="RHEA-COMP:9602"/>
        <dbReference type="Rhea" id="RHEA-COMP:9603"/>
        <dbReference type="ChEBI" id="CHEBI:15378"/>
        <dbReference type="ChEBI" id="CHEBI:58405"/>
        <dbReference type="ChEBI" id="CHEBI:60033"/>
        <dbReference type="ChEBI" id="CHEBI:78435"/>
        <dbReference type="EC" id="2.4.99.28"/>
    </reaction>
</comment>
<feature type="transmembrane region" description="Helical" evidence="16">
    <location>
        <begin position="340"/>
        <end position="360"/>
    </location>
</feature>
<dbReference type="EMBL" id="LN824141">
    <property type="protein sequence ID" value="CEP77356.1"/>
    <property type="molecule type" value="Genomic_DNA"/>
</dbReference>
<dbReference type="GO" id="GO:0005886">
    <property type="term" value="C:plasma membrane"/>
    <property type="evidence" value="ECO:0007669"/>
    <property type="project" value="TreeGrafter"/>
</dbReference>
<evidence type="ECO:0000256" key="6">
    <source>
        <dbReference type="ARBA" id="ARBA00022984"/>
    </source>
</evidence>
<dbReference type="InterPro" id="IPR001182">
    <property type="entry name" value="FtsW/RodA"/>
</dbReference>